<comment type="caution">
    <text evidence="1">The sequence shown here is derived from an EMBL/GenBank/DDBJ whole genome shotgun (WGS) entry which is preliminary data.</text>
</comment>
<name>A0AAE0SMD9_9BIVA</name>
<organism evidence="1 2">
    <name type="scientific">Potamilus streckersoni</name>
    <dbReference type="NCBI Taxonomy" id="2493646"/>
    <lineage>
        <taxon>Eukaryota</taxon>
        <taxon>Metazoa</taxon>
        <taxon>Spiralia</taxon>
        <taxon>Lophotrochozoa</taxon>
        <taxon>Mollusca</taxon>
        <taxon>Bivalvia</taxon>
        <taxon>Autobranchia</taxon>
        <taxon>Heteroconchia</taxon>
        <taxon>Palaeoheterodonta</taxon>
        <taxon>Unionida</taxon>
        <taxon>Unionoidea</taxon>
        <taxon>Unionidae</taxon>
        <taxon>Ambleminae</taxon>
        <taxon>Lampsilini</taxon>
        <taxon>Potamilus</taxon>
    </lineage>
</organism>
<accession>A0AAE0SMD9</accession>
<evidence type="ECO:0000313" key="1">
    <source>
        <dbReference type="EMBL" id="KAK3594605.1"/>
    </source>
</evidence>
<evidence type="ECO:0000313" key="2">
    <source>
        <dbReference type="Proteomes" id="UP001195483"/>
    </source>
</evidence>
<proteinExistence type="predicted"/>
<sequence length="135" mass="15797">MLIGRFSCLPDCYYGDKKYFCYDIDAEECKTDTVASTCCQKCGFFLEKGCDGNASDKCSNTYSECYNRSFEKACCDTCYQVYDAYLVRDTDCMYGNRGRNCNYLSSRECYYEDKYQECCYYCYNDARNNEMPSKV</sequence>
<reference evidence="1" key="2">
    <citation type="journal article" date="2021" name="Genome Biol. Evol.">
        <title>Developing a high-quality reference genome for a parasitic bivalve with doubly uniparental inheritance (Bivalvia: Unionida).</title>
        <authorList>
            <person name="Smith C.H."/>
        </authorList>
    </citation>
    <scope>NUCLEOTIDE SEQUENCE</scope>
    <source>
        <strain evidence="1">CHS0354</strain>
        <tissue evidence="1">Mantle</tissue>
    </source>
</reference>
<gene>
    <name evidence="1" type="ORF">CHS0354_000398</name>
</gene>
<reference evidence="1" key="3">
    <citation type="submission" date="2023-05" db="EMBL/GenBank/DDBJ databases">
        <authorList>
            <person name="Smith C.H."/>
        </authorList>
    </citation>
    <scope>NUCLEOTIDE SEQUENCE</scope>
    <source>
        <strain evidence="1">CHS0354</strain>
        <tissue evidence="1">Mantle</tissue>
    </source>
</reference>
<keyword evidence="2" id="KW-1185">Reference proteome</keyword>
<reference evidence="1" key="1">
    <citation type="journal article" date="2021" name="Genome Biol. Evol.">
        <title>A High-Quality Reference Genome for a Parasitic Bivalve with Doubly Uniparental Inheritance (Bivalvia: Unionida).</title>
        <authorList>
            <person name="Smith C.H."/>
        </authorList>
    </citation>
    <scope>NUCLEOTIDE SEQUENCE</scope>
    <source>
        <strain evidence="1">CHS0354</strain>
    </source>
</reference>
<dbReference type="EMBL" id="JAEAOA010000080">
    <property type="protein sequence ID" value="KAK3594605.1"/>
    <property type="molecule type" value="Genomic_DNA"/>
</dbReference>
<dbReference type="Proteomes" id="UP001195483">
    <property type="component" value="Unassembled WGS sequence"/>
</dbReference>
<dbReference type="AlphaFoldDB" id="A0AAE0SMD9"/>
<protein>
    <submittedName>
        <fullName evidence="1">Uncharacterized protein</fullName>
    </submittedName>
</protein>